<evidence type="ECO:0000313" key="3">
    <source>
        <dbReference type="RefSeq" id="XP_013386374.1"/>
    </source>
</evidence>
<dbReference type="OMA" id="LSWWDFF"/>
<dbReference type="PANTHER" id="PTHR31126">
    <property type="entry name" value="TYROSINE-PROTEIN PHOSPHATASE"/>
    <property type="match status" value="1"/>
</dbReference>
<dbReference type="GeneID" id="106155892"/>
<dbReference type="AlphaFoldDB" id="A0A1S3HMU0"/>
<dbReference type="SUPFAM" id="SSF52799">
    <property type="entry name" value="(Phosphotyrosine protein) phosphatases II"/>
    <property type="match status" value="1"/>
</dbReference>
<dbReference type="InterPro" id="IPR026893">
    <property type="entry name" value="Tyr/Ser_Pase_IphP-type"/>
</dbReference>
<dbReference type="KEGG" id="lak:106155892"/>
<gene>
    <name evidence="3" type="primary">LOC106155892</name>
</gene>
<dbReference type="RefSeq" id="XP_013386374.1">
    <property type="nucleotide sequence ID" value="XM_013530920.1"/>
</dbReference>
<proteinExistence type="predicted"/>
<dbReference type="OrthoDB" id="9988524at2759"/>
<dbReference type="InterPro" id="IPR029021">
    <property type="entry name" value="Prot-tyrosine_phosphatase-like"/>
</dbReference>
<protein>
    <submittedName>
        <fullName evidence="3">Uncharacterized protein LOC106155892 isoform X1</fullName>
    </submittedName>
</protein>
<keyword evidence="1" id="KW-0812">Transmembrane</keyword>
<organism evidence="2 3">
    <name type="scientific">Lingula anatina</name>
    <name type="common">Brachiopod</name>
    <name type="synonym">Lingula unguis</name>
    <dbReference type="NCBI Taxonomy" id="7574"/>
    <lineage>
        <taxon>Eukaryota</taxon>
        <taxon>Metazoa</taxon>
        <taxon>Spiralia</taxon>
        <taxon>Lophotrochozoa</taxon>
        <taxon>Brachiopoda</taxon>
        <taxon>Linguliformea</taxon>
        <taxon>Lingulata</taxon>
        <taxon>Lingulida</taxon>
        <taxon>Linguloidea</taxon>
        <taxon>Lingulidae</taxon>
        <taxon>Lingula</taxon>
    </lineage>
</organism>
<evidence type="ECO:0000313" key="2">
    <source>
        <dbReference type="Proteomes" id="UP000085678"/>
    </source>
</evidence>
<evidence type="ECO:0000256" key="1">
    <source>
        <dbReference type="SAM" id="Phobius"/>
    </source>
</evidence>
<reference evidence="3" key="1">
    <citation type="submission" date="2025-08" db="UniProtKB">
        <authorList>
            <consortium name="RefSeq"/>
        </authorList>
    </citation>
    <scope>IDENTIFICATION</scope>
    <source>
        <tissue evidence="3">Gonads</tissue>
    </source>
</reference>
<keyword evidence="1" id="KW-1133">Transmembrane helix</keyword>
<name>A0A1S3HMU0_LINAN</name>
<dbReference type="Gene3D" id="3.90.190.10">
    <property type="entry name" value="Protein tyrosine phosphatase superfamily"/>
    <property type="match status" value="1"/>
</dbReference>
<dbReference type="STRING" id="7574.A0A1S3HMU0"/>
<dbReference type="InParanoid" id="A0A1S3HMU0"/>
<dbReference type="Proteomes" id="UP000085678">
    <property type="component" value="Unplaced"/>
</dbReference>
<dbReference type="Pfam" id="PF13350">
    <property type="entry name" value="Y_phosphatase3"/>
    <property type="match status" value="2"/>
</dbReference>
<feature type="transmembrane region" description="Helical" evidence="1">
    <location>
        <begin position="141"/>
        <end position="161"/>
    </location>
</feature>
<dbReference type="GO" id="GO:0004721">
    <property type="term" value="F:phosphoprotein phosphatase activity"/>
    <property type="evidence" value="ECO:0007669"/>
    <property type="project" value="InterPro"/>
</dbReference>
<keyword evidence="1" id="KW-0472">Membrane</keyword>
<accession>A0A1S3HMU0</accession>
<sequence length="315" mass="36095">MYQFAHNFRQVYPILNDPKKHGNQTDGPGTLYRSSRPDFMTESEVDKMKEMGIQSIVDLRSRSEYLKATGDKHLDRIYKPLKVLLPGFLGNKPSDAVKVKAFKTTACSSNANTSTEQSRKHYFINFYNWNYIWTIFNRATWYIKLYGILLLVIDVIFHTNYKHFIRLFARNVLNVGGLLEQYIDMIEMSQPSICAALKLLATEGNLPAVINCAHGKDRTGILTALVLSCVGASREHIARDYALSEAELRPVHSRCHDEVVKKFHMSEQFLKSDVETMEGLLDYIDREYGSVQSYLECIGFGQVEQEKLKKNLDGM</sequence>
<dbReference type="PANTHER" id="PTHR31126:SF1">
    <property type="entry name" value="TYROSINE SPECIFIC PROTEIN PHOSPHATASES DOMAIN-CONTAINING PROTEIN"/>
    <property type="match status" value="1"/>
</dbReference>
<keyword evidence="2" id="KW-1185">Reference proteome</keyword>